<keyword evidence="2" id="KW-0442">Lipid degradation</keyword>
<keyword evidence="10" id="KW-1185">Reference proteome</keyword>
<evidence type="ECO:0000259" key="8">
    <source>
        <dbReference type="PROSITE" id="PS50035"/>
    </source>
</evidence>
<evidence type="ECO:0000256" key="4">
    <source>
        <dbReference type="ARBA" id="ARBA00038012"/>
    </source>
</evidence>
<evidence type="ECO:0000256" key="6">
    <source>
        <dbReference type="ARBA" id="ARBA00043167"/>
    </source>
</evidence>
<name>A0ABQ9FQM9_TEGGR</name>
<dbReference type="SMART" id="SM00155">
    <property type="entry name" value="PLDc"/>
    <property type="match status" value="1"/>
</dbReference>
<dbReference type="EMBL" id="JARBDR010000214">
    <property type="protein sequence ID" value="KAJ8318461.1"/>
    <property type="molecule type" value="Genomic_DNA"/>
</dbReference>
<dbReference type="PANTHER" id="PTHR43856:SF1">
    <property type="entry name" value="MITOCHONDRIAL CARDIOLIPIN HYDROLASE"/>
    <property type="match status" value="1"/>
</dbReference>
<feature type="domain" description="PLD phosphodiesterase" evidence="8">
    <location>
        <begin position="154"/>
        <end position="181"/>
    </location>
</feature>
<keyword evidence="7" id="KW-0812">Transmembrane</keyword>
<dbReference type="Proteomes" id="UP001217089">
    <property type="component" value="Unassembled WGS sequence"/>
</dbReference>
<reference evidence="9 10" key="1">
    <citation type="submission" date="2022-12" db="EMBL/GenBank/DDBJ databases">
        <title>Chromosome-level genome of Tegillarca granosa.</title>
        <authorList>
            <person name="Kim J."/>
        </authorList>
    </citation>
    <scope>NUCLEOTIDE SEQUENCE [LARGE SCALE GENOMIC DNA]</scope>
    <source>
        <strain evidence="9">Teg-2019</strain>
        <tissue evidence="9">Adductor muscle</tissue>
    </source>
</reference>
<evidence type="ECO:0000313" key="10">
    <source>
        <dbReference type="Proteomes" id="UP001217089"/>
    </source>
</evidence>
<dbReference type="CDD" id="cd09171">
    <property type="entry name" value="PLDc_vPLD6_like"/>
    <property type="match status" value="1"/>
</dbReference>
<proteinExistence type="inferred from homology"/>
<dbReference type="InterPro" id="IPR051406">
    <property type="entry name" value="PLD_domain"/>
</dbReference>
<keyword evidence="7" id="KW-1133">Transmembrane helix</keyword>
<feature type="transmembrane region" description="Helical" evidence="7">
    <location>
        <begin position="7"/>
        <end position="25"/>
    </location>
</feature>
<evidence type="ECO:0000256" key="7">
    <source>
        <dbReference type="SAM" id="Phobius"/>
    </source>
</evidence>
<dbReference type="SUPFAM" id="SSF56024">
    <property type="entry name" value="Phospholipase D/nuclease"/>
    <property type="match status" value="1"/>
</dbReference>
<sequence>MSKVVKYVAGTLIFGLFTEIVYQIYVRLNSKKEDKKCITEVLFFPDLKVACKAHFTSIEGCNNRHCRYTHSGNSLSRLYNYLTLSRKSLDVCVFVLSCADLADILILVHKRGVMVRIITDNEQVNVQGSQIWRLRSEGKFSCLFSGIIVRTDNSSFFMHHKFVVIDNEILINGSFNWTRQAITGNQENLVVMNDPEIVQQFQTEFENMWTEFDPRVTYMKTTEDT</sequence>
<evidence type="ECO:0000313" key="9">
    <source>
        <dbReference type="EMBL" id="KAJ8318461.1"/>
    </source>
</evidence>
<dbReference type="Gene3D" id="3.30.870.10">
    <property type="entry name" value="Endonuclease Chain A"/>
    <property type="match status" value="1"/>
</dbReference>
<comment type="caution">
    <text evidence="9">The sequence shown here is derived from an EMBL/GenBank/DDBJ whole genome shotgun (WGS) entry which is preliminary data.</text>
</comment>
<protein>
    <recommendedName>
        <fullName evidence="5">Mitochondrial cardiolipin hydrolase</fullName>
    </recommendedName>
    <alternativeName>
        <fullName evidence="6">Mitochondrial phospholipase</fullName>
    </alternativeName>
</protein>
<evidence type="ECO:0000256" key="3">
    <source>
        <dbReference type="ARBA" id="ARBA00023098"/>
    </source>
</evidence>
<evidence type="ECO:0000256" key="5">
    <source>
        <dbReference type="ARBA" id="ARBA00040549"/>
    </source>
</evidence>
<dbReference type="Pfam" id="PF13091">
    <property type="entry name" value="PLDc_2"/>
    <property type="match status" value="1"/>
</dbReference>
<evidence type="ECO:0000256" key="2">
    <source>
        <dbReference type="ARBA" id="ARBA00022963"/>
    </source>
</evidence>
<keyword evidence="1" id="KW-0378">Hydrolase</keyword>
<dbReference type="InterPro" id="IPR001736">
    <property type="entry name" value="PLipase_D/transphosphatidylase"/>
</dbReference>
<dbReference type="InterPro" id="IPR025202">
    <property type="entry name" value="PLD-like_dom"/>
</dbReference>
<keyword evidence="3" id="KW-0443">Lipid metabolism</keyword>
<accession>A0ABQ9FQM9</accession>
<organism evidence="9 10">
    <name type="scientific">Tegillarca granosa</name>
    <name type="common">Malaysian cockle</name>
    <name type="synonym">Anadara granosa</name>
    <dbReference type="NCBI Taxonomy" id="220873"/>
    <lineage>
        <taxon>Eukaryota</taxon>
        <taxon>Metazoa</taxon>
        <taxon>Spiralia</taxon>
        <taxon>Lophotrochozoa</taxon>
        <taxon>Mollusca</taxon>
        <taxon>Bivalvia</taxon>
        <taxon>Autobranchia</taxon>
        <taxon>Pteriomorphia</taxon>
        <taxon>Arcoida</taxon>
        <taxon>Arcoidea</taxon>
        <taxon>Arcidae</taxon>
        <taxon>Tegillarca</taxon>
    </lineage>
</organism>
<evidence type="ECO:0000256" key="1">
    <source>
        <dbReference type="ARBA" id="ARBA00022801"/>
    </source>
</evidence>
<dbReference type="PROSITE" id="PS50035">
    <property type="entry name" value="PLD"/>
    <property type="match status" value="1"/>
</dbReference>
<keyword evidence="7" id="KW-0472">Membrane</keyword>
<gene>
    <name evidence="9" type="ORF">KUTeg_003552</name>
</gene>
<dbReference type="PANTHER" id="PTHR43856">
    <property type="entry name" value="CARDIOLIPIN HYDROLASE"/>
    <property type="match status" value="1"/>
</dbReference>
<comment type="similarity">
    <text evidence="4">Belongs to the phospholipase D family. MitoPLD/Zucchini subfamily.</text>
</comment>